<evidence type="ECO:0000256" key="4">
    <source>
        <dbReference type="ARBA" id="ARBA00022729"/>
    </source>
</evidence>
<dbReference type="InterPro" id="IPR026259">
    <property type="entry name" value="MauG/Cytc_peroxidase"/>
</dbReference>
<reference evidence="10" key="1">
    <citation type="submission" date="2021-11" db="EMBL/GenBank/DDBJ databases">
        <authorList>
            <person name="Rodrigo-Torres L."/>
            <person name="Arahal R. D."/>
            <person name="Lucena T."/>
        </authorList>
    </citation>
    <scope>NUCLEOTIDE SEQUENCE</scope>
    <source>
        <strain evidence="10">CECT 7928</strain>
    </source>
</reference>
<evidence type="ECO:0000256" key="7">
    <source>
        <dbReference type="ARBA" id="ARBA00023004"/>
    </source>
</evidence>
<keyword evidence="6 10" id="KW-0560">Oxidoreductase</keyword>
<dbReference type="PIRSF" id="PIRSF000294">
    <property type="entry name" value="Cytochrome-c_peroxidase"/>
    <property type="match status" value="1"/>
</dbReference>
<dbReference type="Proteomes" id="UP000838748">
    <property type="component" value="Unassembled WGS sequence"/>
</dbReference>
<dbReference type="PANTHER" id="PTHR30600:SF7">
    <property type="entry name" value="CYTOCHROME C PEROXIDASE-RELATED"/>
    <property type="match status" value="1"/>
</dbReference>
<dbReference type="InterPro" id="IPR004852">
    <property type="entry name" value="Di-haem_cyt_c_peroxidsae"/>
</dbReference>
<dbReference type="PROSITE" id="PS51007">
    <property type="entry name" value="CYTC"/>
    <property type="match status" value="1"/>
</dbReference>
<evidence type="ECO:0000259" key="9">
    <source>
        <dbReference type="PROSITE" id="PS51007"/>
    </source>
</evidence>
<keyword evidence="2 8" id="KW-0349">Heme</keyword>
<dbReference type="EMBL" id="CAKLDM010000001">
    <property type="protein sequence ID" value="CAH0536528.1"/>
    <property type="molecule type" value="Genomic_DNA"/>
</dbReference>
<dbReference type="GO" id="GO:0004130">
    <property type="term" value="F:cytochrome-c peroxidase activity"/>
    <property type="evidence" value="ECO:0007669"/>
    <property type="project" value="UniProtKB-EC"/>
</dbReference>
<evidence type="ECO:0000256" key="1">
    <source>
        <dbReference type="ARBA" id="ARBA00004418"/>
    </source>
</evidence>
<dbReference type="SUPFAM" id="SSF46626">
    <property type="entry name" value="Cytochrome c"/>
    <property type="match status" value="2"/>
</dbReference>
<keyword evidence="4" id="KW-0732">Signal</keyword>
<evidence type="ECO:0000256" key="6">
    <source>
        <dbReference type="ARBA" id="ARBA00023002"/>
    </source>
</evidence>
<keyword evidence="11" id="KW-1185">Reference proteome</keyword>
<keyword evidence="3 8" id="KW-0479">Metal-binding</keyword>
<evidence type="ECO:0000256" key="5">
    <source>
        <dbReference type="ARBA" id="ARBA00022764"/>
    </source>
</evidence>
<proteinExistence type="predicted"/>
<feature type="domain" description="Cytochrome c" evidence="9">
    <location>
        <begin position="228"/>
        <end position="345"/>
    </location>
</feature>
<dbReference type="InterPro" id="IPR036909">
    <property type="entry name" value="Cyt_c-like_dom_sf"/>
</dbReference>
<evidence type="ECO:0000313" key="10">
    <source>
        <dbReference type="EMBL" id="CAH0536528.1"/>
    </source>
</evidence>
<organism evidence="10 11">
    <name type="scientific">Vibrio marisflavi CECT 7928</name>
    <dbReference type="NCBI Taxonomy" id="634439"/>
    <lineage>
        <taxon>Bacteria</taxon>
        <taxon>Pseudomonadati</taxon>
        <taxon>Pseudomonadota</taxon>
        <taxon>Gammaproteobacteria</taxon>
        <taxon>Vibrionales</taxon>
        <taxon>Vibrionaceae</taxon>
        <taxon>Vibrio</taxon>
    </lineage>
</organism>
<dbReference type="Pfam" id="PF03150">
    <property type="entry name" value="CCP_MauG"/>
    <property type="match status" value="1"/>
</dbReference>
<dbReference type="Gene3D" id="1.10.760.10">
    <property type="entry name" value="Cytochrome c-like domain"/>
    <property type="match status" value="2"/>
</dbReference>
<dbReference type="PANTHER" id="PTHR30600">
    <property type="entry name" value="CYTOCHROME C PEROXIDASE-RELATED"/>
    <property type="match status" value="1"/>
</dbReference>
<dbReference type="EC" id="1.11.1.5" evidence="10"/>
<protein>
    <submittedName>
        <fullName evidence="10">Cytochrome c551 peroxidase</fullName>
        <ecNumber evidence="10">1.11.1.5</ecNumber>
    </submittedName>
</protein>
<name>A0ABN8DY55_9VIBR</name>
<keyword evidence="7 8" id="KW-0408">Iron</keyword>
<sequence length="361" mass="40219">MDIKTWLVFVSIAVALSIGGYALSTHWASPSTLNGKIQAYPDSHNTGKAYDAMSKQNAASKTLRQLVSPIPTQPNIDKEKAKIGWLLFKDPNLSSSGGVSCESCHDLRSNGAETTEVSVGVNGQGSRNSLTVFNVGFNYRFFWDGRANSLADQLDGPVHNVLEMDTNWSEITRYVRSSKRYPNMFGHVDLDINERNIKAVLVEFMLGLTTPSSPFDQYLLGNQSALNERQKRGWESFQHEGCINCHRGVNIGGGMVMRFGYFGENKIGENRTNDTGKHSSTQNTKDMYLFRVASLRNVAETAPYFHDGKTHSLREAIQIMAESQLGKTFDQQTTDDIYAFLTTLSGKRPSILEEFSNDSNR</sequence>
<evidence type="ECO:0000256" key="8">
    <source>
        <dbReference type="PROSITE-ProRule" id="PRU00433"/>
    </source>
</evidence>
<keyword evidence="10" id="KW-0575">Peroxidase</keyword>
<accession>A0ABN8DY55</accession>
<comment type="caution">
    <text evidence="10">The sequence shown here is derived from an EMBL/GenBank/DDBJ whole genome shotgun (WGS) entry which is preliminary data.</text>
</comment>
<dbReference type="InterPro" id="IPR051395">
    <property type="entry name" value="Cytochrome_c_Peroxidase/MauG"/>
</dbReference>
<gene>
    <name evidence="10" type="primary">ccpA_2</name>
    <name evidence="10" type="ORF">VMF7928_00479</name>
</gene>
<evidence type="ECO:0000256" key="2">
    <source>
        <dbReference type="ARBA" id="ARBA00022617"/>
    </source>
</evidence>
<comment type="subcellular location">
    <subcellularLocation>
        <location evidence="1">Periplasm</location>
    </subcellularLocation>
</comment>
<dbReference type="InterPro" id="IPR009056">
    <property type="entry name" value="Cyt_c-like_dom"/>
</dbReference>
<evidence type="ECO:0000256" key="3">
    <source>
        <dbReference type="ARBA" id="ARBA00022723"/>
    </source>
</evidence>
<keyword evidence="5" id="KW-0574">Periplasm</keyword>
<evidence type="ECO:0000313" key="11">
    <source>
        <dbReference type="Proteomes" id="UP000838748"/>
    </source>
</evidence>